<feature type="region of interest" description="Disordered" evidence="1">
    <location>
        <begin position="18"/>
        <end position="98"/>
    </location>
</feature>
<dbReference type="EMBL" id="LR796226">
    <property type="protein sequence ID" value="CAB4128949.1"/>
    <property type="molecule type" value="Genomic_DNA"/>
</dbReference>
<evidence type="ECO:0000256" key="1">
    <source>
        <dbReference type="SAM" id="MobiDB-lite"/>
    </source>
</evidence>
<feature type="region of interest" description="Disordered" evidence="1">
    <location>
        <begin position="152"/>
        <end position="179"/>
    </location>
</feature>
<evidence type="ECO:0000313" key="2">
    <source>
        <dbReference type="EMBL" id="CAB4128949.1"/>
    </source>
</evidence>
<proteinExistence type="predicted"/>
<organism evidence="2">
    <name type="scientific">uncultured Caudovirales phage</name>
    <dbReference type="NCBI Taxonomy" id="2100421"/>
    <lineage>
        <taxon>Viruses</taxon>
        <taxon>Duplodnaviria</taxon>
        <taxon>Heunggongvirae</taxon>
        <taxon>Uroviricota</taxon>
        <taxon>Caudoviricetes</taxon>
        <taxon>Peduoviridae</taxon>
        <taxon>Maltschvirus</taxon>
        <taxon>Maltschvirus maltsch</taxon>
    </lineage>
</organism>
<sequence>MYSVRGMTATVKPNMTFGEMSKGKSKGYGAKQVRGAVNRRANEERKAKEFETHKKELKTVRTPGNMAKAPSTEMPRPTLVTKGVQGAQSNPAYQREKDTRRRFNSALRENQFVQPALPGSRTQVNIPLKPVAIPGAPQRLPGYDLPEAPRLPEGAGPRGGVTREQRAQHTRATIQHRRQVQSTIASVHEEANQLYDMRSANQANAVRRENVKRLNPTHSWVSITN</sequence>
<gene>
    <name evidence="2" type="ORF">UFOVP111_114</name>
</gene>
<reference evidence="2" key="1">
    <citation type="submission" date="2020-04" db="EMBL/GenBank/DDBJ databases">
        <authorList>
            <person name="Chiriac C."/>
            <person name="Salcher M."/>
            <person name="Ghai R."/>
            <person name="Kavagutti S V."/>
        </authorList>
    </citation>
    <scope>NUCLEOTIDE SEQUENCE</scope>
</reference>
<protein>
    <submittedName>
        <fullName evidence="2">Uncharacterized protein</fullName>
    </submittedName>
</protein>
<accession>A0A6J5LAW9</accession>
<name>A0A6J5LAW9_9CAUD</name>
<feature type="compositionally biased region" description="Basic and acidic residues" evidence="1">
    <location>
        <begin position="40"/>
        <end position="59"/>
    </location>
</feature>